<name>H2EF27_9VIRU</name>
<proteinExistence type="predicted"/>
<protein>
    <submittedName>
        <fullName evidence="1">Uncharacterized protein</fullName>
    </submittedName>
</protein>
<gene>
    <name evidence="1" type="ORF">mv_R890</name>
</gene>
<reference evidence="1" key="1">
    <citation type="submission" date="2011-10" db="EMBL/GenBank/DDBJ databases">
        <title>Provirophages and transpovirons: unique mobilome of giant viruses.</title>
        <authorList>
            <person name="Desnues C."/>
            <person name="LaScola B."/>
            <person name="Yutin N."/>
            <person name="Fournous G."/>
            <person name="Koonin E."/>
            <person name="Raoult D."/>
        </authorList>
    </citation>
    <scope>NUCLEOTIDE SEQUENCE</scope>
    <source>
        <strain evidence="1">Mv13-mv</strain>
    </source>
</reference>
<accession>H2EF27</accession>
<organism evidence="1">
    <name type="scientific">Moumouvirus sp. 'Monve'</name>
    <dbReference type="NCBI Taxonomy" id="1128131"/>
    <lineage>
        <taxon>Viruses</taxon>
        <taxon>Varidnaviria</taxon>
        <taxon>Bamfordvirae</taxon>
        <taxon>Nucleocytoviricota</taxon>
        <taxon>Megaviricetes</taxon>
        <taxon>Imitervirales</taxon>
        <taxon>Mimiviridae</taxon>
        <taxon>Megamimivirinae</taxon>
        <taxon>Moumouvirus</taxon>
    </lineage>
</organism>
<sequence length="252" mass="29997">MSVIFKDSNKKRTLFSILNRKKTSIENKSVNTNKQVPLSVNSGYVVNSTSQVNSNDDRRSFINSYTNNMVPETKSYNKNSLAYISETIRQKVTERCTIKNKFLDLEDLQAWERINKKFEEKQNDWNHMMDFILKHMIILDEKYIQYNHLDIKNLIRDQLVNISFSYIILDDSNTFKQNIIEYIKSLDTFMIEMHQCKIKLSKLNLQFSKYQNIKKDNFKNIAQCEQKIKSSNISHNETIINKKNIETYKKIY</sequence>
<evidence type="ECO:0000313" key="1">
    <source>
        <dbReference type="EMBL" id="AEX63092.1"/>
    </source>
</evidence>
<dbReference type="EMBL" id="JN885999">
    <property type="protein sequence ID" value="AEX63092.1"/>
    <property type="molecule type" value="Genomic_DNA"/>
</dbReference>